<dbReference type="EMBL" id="KY774314">
    <property type="protein sequence ID" value="ART31898.1"/>
    <property type="molecule type" value="Genomic_DNA"/>
</dbReference>
<accession>A0A1Y0B3D2</accession>
<evidence type="ECO:0000313" key="1">
    <source>
        <dbReference type="EMBL" id="ART31898.1"/>
    </source>
</evidence>
<keyword evidence="1" id="KW-0496">Mitochondrion</keyword>
<proteinExistence type="predicted"/>
<sequence length="47" mass="5430">MLERLGFKTVRGASASYGFSRDGGRPRLVRLRLLYTTNRLSPRNFDK</sequence>
<geneLocation type="mitochondrion" evidence="1"/>
<organism evidence="1">
    <name type="scientific">Utricularia reniformis</name>
    <dbReference type="NCBI Taxonomy" id="192314"/>
    <lineage>
        <taxon>Eukaryota</taxon>
        <taxon>Viridiplantae</taxon>
        <taxon>Streptophyta</taxon>
        <taxon>Embryophyta</taxon>
        <taxon>Tracheophyta</taxon>
        <taxon>Spermatophyta</taxon>
        <taxon>Magnoliopsida</taxon>
        <taxon>eudicotyledons</taxon>
        <taxon>Gunneridae</taxon>
        <taxon>Pentapetalae</taxon>
        <taxon>asterids</taxon>
        <taxon>lamiids</taxon>
        <taxon>Lamiales</taxon>
        <taxon>Lentibulariaceae</taxon>
        <taxon>Utricularia</taxon>
    </lineage>
</organism>
<reference evidence="1" key="1">
    <citation type="submission" date="2017-03" db="EMBL/GenBank/DDBJ databases">
        <title>The mitochondrial genome of the carnivorous plant Utricularia reniformis (Lentibulariaceae): structure, comparative analysis and evolutionary landmarks.</title>
        <authorList>
            <person name="Silva S.R."/>
            <person name="Alvarenga D.O."/>
            <person name="Michael T.P."/>
            <person name="Miranda V.F.O."/>
            <person name="Varani A.M."/>
        </authorList>
    </citation>
    <scope>NUCLEOTIDE SEQUENCE</scope>
</reference>
<protein>
    <submittedName>
        <fullName evidence="1">Uncharacterized protein</fullName>
    </submittedName>
</protein>
<gene>
    <name evidence="1" type="ORF">AEK19_MT1720</name>
</gene>
<dbReference type="AlphaFoldDB" id="A0A1Y0B3D2"/>
<name>A0A1Y0B3D2_9LAMI</name>